<organism evidence="3">
    <name type="scientific">Thermocrinis ruber</name>
    <dbReference type="NCBI Taxonomy" id="75906"/>
    <lineage>
        <taxon>Bacteria</taxon>
        <taxon>Pseudomonadati</taxon>
        <taxon>Aquificota</taxon>
        <taxon>Aquificia</taxon>
        <taxon>Aquificales</taxon>
        <taxon>Aquificaceae</taxon>
        <taxon>Thermocrinis</taxon>
    </lineage>
</organism>
<protein>
    <recommendedName>
        <fullName evidence="4">Type IV pilus assembly protein PilX</fullName>
    </recommendedName>
</protein>
<evidence type="ECO:0000256" key="1">
    <source>
        <dbReference type="SAM" id="Phobius"/>
    </source>
</evidence>
<dbReference type="STRING" id="75906.THERU_05765"/>
<keyword evidence="1" id="KW-0812">Transmembrane</keyword>
<accession>W0DD69</accession>
<keyword evidence="1" id="KW-1133">Transmembrane helix</keyword>
<dbReference type="HOGENOM" id="CLU_1618150_0_0_0"/>
<gene>
    <name evidence="2" type="ORF">THERU_05765</name>
</gene>
<keyword evidence="1" id="KW-0472">Membrane</keyword>
<dbReference type="KEGG" id="trd:THERU_05765"/>
<dbReference type="EMBL" id="CP007028">
    <property type="protein sequence ID" value="AHE96246.1"/>
    <property type="molecule type" value="Genomic_DNA"/>
</dbReference>
<dbReference type="eggNOG" id="ENOG5032VTG">
    <property type="taxonomic scope" value="Bacteria"/>
</dbReference>
<proteinExistence type="predicted"/>
<evidence type="ECO:0000313" key="2">
    <source>
        <dbReference type="EMBL" id="AHE96246.1"/>
    </source>
</evidence>
<evidence type="ECO:0000313" key="3">
    <source>
        <dbReference type="Proteomes" id="UP000018914"/>
    </source>
</evidence>
<dbReference type="RefSeq" id="WP_025306300.1">
    <property type="nucleotide sequence ID" value="NZ_CP007028.1"/>
</dbReference>
<dbReference type="AlphaFoldDB" id="W0DD69"/>
<dbReference type="OrthoDB" id="13656at2"/>
<sequence>MEACGRGHTFKKYKKVKGVALISVLVMGIMIALVIGGLYYILTRTMLTGERVRVYTSTREAAVGGVNYAVLQIKSGLFDNMDQLECPTGWTTVGNCCTANLNYRLSGTTETFRNTITICLRGYAPPPGEVVTGVAYTRPQPGGRGYIYSIISDADGPQGSRSRVEAVWMR</sequence>
<keyword evidence="3" id="KW-1185">Reference proteome</keyword>
<evidence type="ECO:0008006" key="4">
    <source>
        <dbReference type="Google" id="ProtNLM"/>
    </source>
</evidence>
<feature type="transmembrane region" description="Helical" evidence="1">
    <location>
        <begin position="20"/>
        <end position="42"/>
    </location>
</feature>
<dbReference type="Proteomes" id="UP000018914">
    <property type="component" value="Chromosome"/>
</dbReference>
<reference evidence="2 3" key="1">
    <citation type="submission" date="2013-12" db="EMBL/GenBank/DDBJ databases">
        <authorList>
            <consortium name="DOE Joint Genome Institute"/>
            <person name="Eisen J."/>
            <person name="Huntemann M."/>
            <person name="Han J."/>
            <person name="Chen A."/>
            <person name="Kyrpides N."/>
            <person name="Mavromatis K."/>
            <person name="Markowitz V."/>
            <person name="Palaniappan K."/>
            <person name="Ivanova N."/>
            <person name="Schaumberg A."/>
            <person name="Pati A."/>
            <person name="Liolios K."/>
            <person name="Nordberg H.P."/>
            <person name="Cantor M.N."/>
            <person name="Hua S.X."/>
            <person name="Woyke T."/>
        </authorList>
    </citation>
    <scope>NUCLEOTIDE SEQUENCE [LARGE SCALE GENOMIC DNA]</scope>
    <source>
        <strain evidence="2 3">DSM 23557</strain>
    </source>
</reference>
<name>W0DD69_9AQUI</name>